<keyword evidence="8" id="KW-1185">Reference proteome</keyword>
<comment type="subcellular location">
    <subcellularLocation>
        <location evidence="1">Membrane</location>
        <topology evidence="1">Multi-pass membrane protein</topology>
    </subcellularLocation>
</comment>
<evidence type="ECO:0000256" key="2">
    <source>
        <dbReference type="ARBA" id="ARBA00007375"/>
    </source>
</evidence>
<proteinExistence type="inferred from homology"/>
<feature type="transmembrane region" description="Helical" evidence="6">
    <location>
        <begin position="164"/>
        <end position="186"/>
    </location>
</feature>
<evidence type="ECO:0000256" key="5">
    <source>
        <dbReference type="ARBA" id="ARBA00023136"/>
    </source>
</evidence>
<evidence type="ECO:0000256" key="6">
    <source>
        <dbReference type="SAM" id="Phobius"/>
    </source>
</evidence>
<feature type="transmembrane region" description="Helical" evidence="6">
    <location>
        <begin position="55"/>
        <end position="73"/>
    </location>
</feature>
<comment type="similarity">
    <text evidence="2">Belongs to the TMEM86 family.</text>
</comment>
<dbReference type="RefSeq" id="WP_193502653.1">
    <property type="nucleotide sequence ID" value="NZ_JADCKC010000003.1"/>
</dbReference>
<keyword evidence="3 6" id="KW-0812">Transmembrane</keyword>
<evidence type="ECO:0000256" key="3">
    <source>
        <dbReference type="ARBA" id="ARBA00022692"/>
    </source>
</evidence>
<comment type="caution">
    <text evidence="7">The sequence shown here is derived from an EMBL/GenBank/DDBJ whole genome shotgun (WGS) entry which is preliminary data.</text>
</comment>
<gene>
    <name evidence="7" type="ORF">INF35_11850</name>
</gene>
<feature type="transmembrane region" description="Helical" evidence="6">
    <location>
        <begin position="80"/>
        <end position="101"/>
    </location>
</feature>
<reference evidence="7 8" key="1">
    <citation type="submission" date="2020-10" db="EMBL/GenBank/DDBJ databases">
        <title>ChiBAC.</title>
        <authorList>
            <person name="Zenner C."/>
            <person name="Hitch T.C.A."/>
            <person name="Clavel T."/>
        </authorList>
    </citation>
    <scope>NUCLEOTIDE SEQUENCE [LARGE SCALE GENOMIC DNA]</scope>
    <source>
        <strain evidence="7 8">DSM 109015</strain>
    </source>
</reference>
<sequence>MELAVSAVYLALAVWVLVLRGRRAYPAAKAAAGIAFTVLAVLCALQSSGAAGVRIFAAGFALCAAGDVALGIYNLYGRQAWMAGGIGVFFCGHLCFLAGLWHLHAAAPAWLLLPAAAAASMAALLHRDVVHMGRLAPFGVCYCFAVSTLLAQSLSVALALGTPAAFLLCAGAALFWTSDFILLFLYFGRQGKTPALHIANLVTYYGGILLMALSIRGIF</sequence>
<feature type="transmembrane region" description="Helical" evidence="6">
    <location>
        <begin position="137"/>
        <end position="158"/>
    </location>
</feature>
<feature type="transmembrane region" description="Helical" evidence="6">
    <location>
        <begin position="107"/>
        <end position="125"/>
    </location>
</feature>
<evidence type="ECO:0000313" key="7">
    <source>
        <dbReference type="EMBL" id="MBE5038480.1"/>
    </source>
</evidence>
<evidence type="ECO:0000256" key="1">
    <source>
        <dbReference type="ARBA" id="ARBA00004141"/>
    </source>
</evidence>
<feature type="transmembrane region" description="Helical" evidence="6">
    <location>
        <begin position="6"/>
        <end position="23"/>
    </location>
</feature>
<keyword evidence="5 6" id="KW-0472">Membrane</keyword>
<feature type="transmembrane region" description="Helical" evidence="6">
    <location>
        <begin position="30"/>
        <end position="49"/>
    </location>
</feature>
<feature type="transmembrane region" description="Helical" evidence="6">
    <location>
        <begin position="198"/>
        <end position="218"/>
    </location>
</feature>
<dbReference type="EMBL" id="JADCKC010000003">
    <property type="protein sequence ID" value="MBE5038480.1"/>
    <property type="molecule type" value="Genomic_DNA"/>
</dbReference>
<keyword evidence="4 6" id="KW-1133">Transmembrane helix</keyword>
<name>A0ABR9R5P0_9FIRM</name>
<dbReference type="InterPro" id="IPR012506">
    <property type="entry name" value="TMEM86B-like"/>
</dbReference>
<dbReference type="Proteomes" id="UP000768567">
    <property type="component" value="Unassembled WGS sequence"/>
</dbReference>
<accession>A0ABR9R5P0</accession>
<evidence type="ECO:0000256" key="4">
    <source>
        <dbReference type="ARBA" id="ARBA00022989"/>
    </source>
</evidence>
<evidence type="ECO:0008006" key="9">
    <source>
        <dbReference type="Google" id="ProtNLM"/>
    </source>
</evidence>
<dbReference type="Pfam" id="PF07947">
    <property type="entry name" value="YhhN"/>
    <property type="match status" value="1"/>
</dbReference>
<protein>
    <recommendedName>
        <fullName evidence="9">Lysoplasmalogenase</fullName>
    </recommendedName>
</protein>
<evidence type="ECO:0000313" key="8">
    <source>
        <dbReference type="Proteomes" id="UP000768567"/>
    </source>
</evidence>
<organism evidence="7 8">
    <name type="scientific">Gemmiger gallinarum</name>
    <dbReference type="NCBI Taxonomy" id="2779354"/>
    <lineage>
        <taxon>Bacteria</taxon>
        <taxon>Bacillati</taxon>
        <taxon>Bacillota</taxon>
        <taxon>Clostridia</taxon>
        <taxon>Eubacteriales</taxon>
        <taxon>Gemmiger</taxon>
    </lineage>
</organism>